<dbReference type="STRING" id="283909.R7VJH1"/>
<evidence type="ECO:0000256" key="2">
    <source>
        <dbReference type="ARBA" id="ARBA00008779"/>
    </source>
</evidence>
<dbReference type="InterPro" id="IPR017850">
    <property type="entry name" value="Alkaline_phosphatase_core_sf"/>
</dbReference>
<dbReference type="SUPFAM" id="SSF53649">
    <property type="entry name" value="Alkaline phosphatase-like"/>
    <property type="match status" value="1"/>
</dbReference>
<feature type="domain" description="Sulfatase N-terminal" evidence="9">
    <location>
        <begin position="25"/>
        <end position="349"/>
    </location>
</feature>
<comment type="similarity">
    <text evidence="2">Belongs to the sulfatase family.</text>
</comment>
<dbReference type="PANTHER" id="PTHR10342:SF273">
    <property type="entry name" value="RE14504P"/>
    <property type="match status" value="1"/>
</dbReference>
<evidence type="ECO:0000256" key="7">
    <source>
        <dbReference type="SAM" id="MobiDB-lite"/>
    </source>
</evidence>
<proteinExistence type="inferred from homology"/>
<dbReference type="FunCoup" id="R7VJH1">
    <property type="interactions" value="68"/>
</dbReference>
<dbReference type="GO" id="GO:0008484">
    <property type="term" value="F:sulfuric ester hydrolase activity"/>
    <property type="evidence" value="ECO:0007669"/>
    <property type="project" value="InterPro"/>
</dbReference>
<dbReference type="Proteomes" id="UP000014760">
    <property type="component" value="Unassembled WGS sequence"/>
</dbReference>
<reference evidence="10 12" key="2">
    <citation type="journal article" date="2013" name="Nature">
        <title>Insights into bilaterian evolution from three spiralian genomes.</title>
        <authorList>
            <person name="Simakov O."/>
            <person name="Marletaz F."/>
            <person name="Cho S.J."/>
            <person name="Edsinger-Gonzales E."/>
            <person name="Havlak P."/>
            <person name="Hellsten U."/>
            <person name="Kuo D.H."/>
            <person name="Larsson T."/>
            <person name="Lv J."/>
            <person name="Arendt D."/>
            <person name="Savage R."/>
            <person name="Osoegawa K."/>
            <person name="de Jong P."/>
            <person name="Grimwood J."/>
            <person name="Chapman J.A."/>
            <person name="Shapiro H."/>
            <person name="Aerts A."/>
            <person name="Otillar R.P."/>
            <person name="Terry A.Y."/>
            <person name="Boore J.L."/>
            <person name="Grigoriev I.V."/>
            <person name="Lindberg D.R."/>
            <person name="Seaver E.C."/>
            <person name="Weisblat D.A."/>
            <person name="Putnam N.H."/>
            <person name="Rokhsar D.S."/>
        </authorList>
    </citation>
    <scope>NUCLEOTIDE SEQUENCE</scope>
    <source>
        <strain evidence="10 12">I ESC-2004</strain>
    </source>
</reference>
<evidence type="ECO:0000256" key="4">
    <source>
        <dbReference type="ARBA" id="ARBA00022801"/>
    </source>
</evidence>
<gene>
    <name evidence="10" type="ORF">CAPTEDRAFT_218441</name>
</gene>
<evidence type="ECO:0000256" key="1">
    <source>
        <dbReference type="ARBA" id="ARBA00001913"/>
    </source>
</evidence>
<keyword evidence="5" id="KW-0106">Calcium</keyword>
<sequence length="500" mass="56267">MGSFETLIACFLLLSSLRNSFAGHPNVVFILADDLGWDDISLHGSQEIPTPNIDLLATDGILLNNYYVQPICTPSRAALMTGRHPVHLGLQHDVIVWAQPYGLGLNETLLPQYLKTLGYSTHMVGKWHLGFYDKEHTPTKRGFDSHLGYYTGCEDYYDHTWGFTKQDWGLDFWHDREVDRSAFGQYSTEVFTSEAERVIAEHDVSKPLFLYLAQQAVHSGNPGNKVRLQAPWKYVKNFMGIKSEERRVFAGMVSALDDSVSNVTKALHEKGILNDTIIIFSTDNGGPANRQDYNDACNWPLRGSKRTMWEGGVRGNGFIWSPLLENSGYVSEHLMQIVDWVPTVLEAAGFDMSKLPPSLDGLSQWKALSRHESSPRKVLLHNIDPINGDGALRTTDMKIVFGGGDTERYPGWYEPEEALIRSPSKRPSSTACKPWLKPCVFNITADPCEYYNIADFHPDILQELLQKVDEFNQTAVPPRNVPSDPKGLPINNNGVWGPWR</sequence>
<dbReference type="OrthoDB" id="103349at2759"/>
<keyword evidence="6" id="KW-0325">Glycoprotein</keyword>
<keyword evidence="12" id="KW-1185">Reference proteome</keyword>
<dbReference type="PANTHER" id="PTHR10342">
    <property type="entry name" value="ARYLSULFATASE"/>
    <property type="match status" value="1"/>
</dbReference>
<keyword evidence="8" id="KW-0732">Signal</keyword>
<dbReference type="Gene3D" id="3.40.720.10">
    <property type="entry name" value="Alkaline Phosphatase, subunit A"/>
    <property type="match status" value="1"/>
</dbReference>
<dbReference type="AlphaFoldDB" id="R7VJH1"/>
<evidence type="ECO:0000256" key="8">
    <source>
        <dbReference type="SAM" id="SignalP"/>
    </source>
</evidence>
<dbReference type="CDD" id="cd16029">
    <property type="entry name" value="4-S"/>
    <property type="match status" value="1"/>
</dbReference>
<keyword evidence="4" id="KW-0378">Hydrolase</keyword>
<evidence type="ECO:0000256" key="5">
    <source>
        <dbReference type="ARBA" id="ARBA00022837"/>
    </source>
</evidence>
<organism evidence="10">
    <name type="scientific">Capitella teleta</name>
    <name type="common">Polychaete worm</name>
    <dbReference type="NCBI Taxonomy" id="283909"/>
    <lineage>
        <taxon>Eukaryota</taxon>
        <taxon>Metazoa</taxon>
        <taxon>Spiralia</taxon>
        <taxon>Lophotrochozoa</taxon>
        <taxon>Annelida</taxon>
        <taxon>Polychaeta</taxon>
        <taxon>Sedentaria</taxon>
        <taxon>Scolecida</taxon>
        <taxon>Capitellidae</taxon>
        <taxon>Capitella</taxon>
    </lineage>
</organism>
<reference evidence="12" key="1">
    <citation type="submission" date="2012-12" db="EMBL/GenBank/DDBJ databases">
        <authorList>
            <person name="Hellsten U."/>
            <person name="Grimwood J."/>
            <person name="Chapman J.A."/>
            <person name="Shapiro H."/>
            <person name="Aerts A."/>
            <person name="Otillar R.P."/>
            <person name="Terry A.Y."/>
            <person name="Boore J.L."/>
            <person name="Simakov O."/>
            <person name="Marletaz F."/>
            <person name="Cho S.-J."/>
            <person name="Edsinger-Gonzales E."/>
            <person name="Havlak P."/>
            <person name="Kuo D.-H."/>
            <person name="Larsson T."/>
            <person name="Lv J."/>
            <person name="Arendt D."/>
            <person name="Savage R."/>
            <person name="Osoegawa K."/>
            <person name="de Jong P."/>
            <person name="Lindberg D.R."/>
            <person name="Seaver E.C."/>
            <person name="Weisblat D.A."/>
            <person name="Putnam N.H."/>
            <person name="Grigoriev I.V."/>
            <person name="Rokhsar D.S."/>
        </authorList>
    </citation>
    <scope>NUCLEOTIDE SEQUENCE</scope>
    <source>
        <strain evidence="12">I ESC-2004</strain>
    </source>
</reference>
<dbReference type="InterPro" id="IPR000917">
    <property type="entry name" value="Sulfatase_N"/>
</dbReference>
<comment type="cofactor">
    <cofactor evidence="1">
        <name>Ca(2+)</name>
        <dbReference type="ChEBI" id="CHEBI:29108"/>
    </cofactor>
</comment>
<protein>
    <recommendedName>
        <fullName evidence="9">Sulfatase N-terminal domain-containing protein</fullName>
    </recommendedName>
</protein>
<evidence type="ECO:0000259" key="9">
    <source>
        <dbReference type="Pfam" id="PF00884"/>
    </source>
</evidence>
<feature type="signal peptide" evidence="8">
    <location>
        <begin position="1"/>
        <end position="22"/>
    </location>
</feature>
<feature type="region of interest" description="Disordered" evidence="7">
    <location>
        <begin position="477"/>
        <end position="500"/>
    </location>
</feature>
<evidence type="ECO:0000313" key="11">
    <source>
        <dbReference type="EnsemblMetazoa" id="CapteP218441"/>
    </source>
</evidence>
<dbReference type="Pfam" id="PF00884">
    <property type="entry name" value="Sulfatase"/>
    <property type="match status" value="1"/>
</dbReference>
<evidence type="ECO:0000313" key="10">
    <source>
        <dbReference type="EMBL" id="ELU18717.1"/>
    </source>
</evidence>
<dbReference type="EMBL" id="AMQN01000498">
    <property type="status" value="NOT_ANNOTATED_CDS"/>
    <property type="molecule type" value="Genomic_DNA"/>
</dbReference>
<dbReference type="PROSITE" id="PS00149">
    <property type="entry name" value="SULFATASE_2"/>
    <property type="match status" value="1"/>
</dbReference>
<dbReference type="EMBL" id="KB291799">
    <property type="protein sequence ID" value="ELU18717.1"/>
    <property type="molecule type" value="Genomic_DNA"/>
</dbReference>
<accession>R7VJH1</accession>
<evidence type="ECO:0000256" key="6">
    <source>
        <dbReference type="ARBA" id="ARBA00023180"/>
    </source>
</evidence>
<dbReference type="GO" id="GO:0046872">
    <property type="term" value="F:metal ion binding"/>
    <property type="evidence" value="ECO:0007669"/>
    <property type="project" value="UniProtKB-KW"/>
</dbReference>
<dbReference type="Gene3D" id="3.30.1120.10">
    <property type="match status" value="1"/>
</dbReference>
<dbReference type="InterPro" id="IPR024607">
    <property type="entry name" value="Sulfatase_CS"/>
</dbReference>
<feature type="chain" id="PRO_5008789197" description="Sulfatase N-terminal domain-containing protein" evidence="8">
    <location>
        <begin position="23"/>
        <end position="500"/>
    </location>
</feature>
<name>R7VJH1_CAPTE</name>
<keyword evidence="3" id="KW-0479">Metal-binding</keyword>
<dbReference type="InterPro" id="IPR047115">
    <property type="entry name" value="ARSB"/>
</dbReference>
<dbReference type="PROSITE" id="PS00523">
    <property type="entry name" value="SULFATASE_1"/>
    <property type="match status" value="1"/>
</dbReference>
<reference evidence="11" key="3">
    <citation type="submission" date="2015-06" db="UniProtKB">
        <authorList>
            <consortium name="EnsemblMetazoa"/>
        </authorList>
    </citation>
    <scope>IDENTIFICATION</scope>
</reference>
<dbReference type="OMA" id="HEDYLDH"/>
<evidence type="ECO:0000313" key="12">
    <source>
        <dbReference type="Proteomes" id="UP000014760"/>
    </source>
</evidence>
<evidence type="ECO:0000256" key="3">
    <source>
        <dbReference type="ARBA" id="ARBA00022723"/>
    </source>
</evidence>
<dbReference type="HOGENOM" id="CLU_006332_10_1_1"/>
<dbReference type="EnsemblMetazoa" id="CapteT218441">
    <property type="protein sequence ID" value="CapteP218441"/>
    <property type="gene ID" value="CapteG218441"/>
</dbReference>